<dbReference type="EMBL" id="CP132302">
    <property type="protein sequence ID" value="WLR98871.1"/>
    <property type="molecule type" value="Genomic_DNA"/>
</dbReference>
<dbReference type="Gene3D" id="3.40.1440.10">
    <property type="entry name" value="GIY-YIG endonuclease"/>
    <property type="match status" value="1"/>
</dbReference>
<sequence>MGGRNKSKDGDWEFPFTDLGYHWELRDASGALIGRSAIAFPTERACRENALAHSKAKPPVIDVKPDEPPVDVADMRANIRMLEEWRESKAQARMAGFAEGVASSFKHPVGNRGAAQTWYVYILATEQGKLLIHVGAGIPGRVIKLRGKPNSRIKPEGKTLLWCERHDSEESALSRQKEMREWSRDIKIGFIKATNPGWNDISESFPAG</sequence>
<organism evidence="1 2">
    <name type="scientific">Shinella sumterensis</name>
    <dbReference type="NCBI Taxonomy" id="1967501"/>
    <lineage>
        <taxon>Bacteria</taxon>
        <taxon>Pseudomonadati</taxon>
        <taxon>Pseudomonadota</taxon>
        <taxon>Alphaproteobacteria</taxon>
        <taxon>Hyphomicrobiales</taxon>
        <taxon>Rhizobiaceae</taxon>
        <taxon>Shinella</taxon>
    </lineage>
</organism>
<evidence type="ECO:0000313" key="1">
    <source>
        <dbReference type="EMBL" id="WLR98871.1"/>
    </source>
</evidence>
<protein>
    <recommendedName>
        <fullName evidence="3">DUF1508 domain-containing protein</fullName>
    </recommendedName>
</protein>
<accession>A0AA50CP65</accession>
<dbReference type="InterPro" id="IPR035901">
    <property type="entry name" value="GIY-YIG_endonuc_sf"/>
</dbReference>
<gene>
    <name evidence="1" type="ORF">Q9313_07575</name>
</gene>
<evidence type="ECO:0000313" key="2">
    <source>
        <dbReference type="Proteomes" id="UP001234585"/>
    </source>
</evidence>
<dbReference type="RefSeq" id="WP_306038457.1">
    <property type="nucleotide sequence ID" value="NZ_CP132302.1"/>
</dbReference>
<reference evidence="1 2" key="1">
    <citation type="submission" date="2023-08" db="EMBL/GenBank/DDBJ databases">
        <title>Pathogen: clinical or host-associated sample.</title>
        <authorList>
            <person name="Hergert J."/>
            <person name="Casey R."/>
            <person name="Wagner J."/>
            <person name="Young E.L."/>
            <person name="Oakeson K.F."/>
        </authorList>
    </citation>
    <scope>NUCLEOTIDE SEQUENCE [LARGE SCALE GENOMIC DNA]</scope>
    <source>
        <strain evidence="1 2">1760953</strain>
    </source>
</reference>
<dbReference type="Proteomes" id="UP001234585">
    <property type="component" value="Chromosome"/>
</dbReference>
<name>A0AA50CP65_9HYPH</name>
<evidence type="ECO:0008006" key="3">
    <source>
        <dbReference type="Google" id="ProtNLM"/>
    </source>
</evidence>
<keyword evidence="2" id="KW-1185">Reference proteome</keyword>
<dbReference type="AlphaFoldDB" id="A0AA50CP65"/>
<proteinExistence type="predicted"/>